<keyword evidence="2" id="KW-0812">Transmembrane</keyword>
<comment type="caution">
    <text evidence="5">The sequence shown here is derived from an EMBL/GenBank/DDBJ whole genome shotgun (WGS) entry which is preliminary data.</text>
</comment>
<feature type="transmembrane region" description="Helical" evidence="2">
    <location>
        <begin position="890"/>
        <end position="909"/>
    </location>
</feature>
<feature type="transmembrane region" description="Helical" evidence="2">
    <location>
        <begin position="828"/>
        <end position="846"/>
    </location>
</feature>
<dbReference type="Gene3D" id="2.130.10.10">
    <property type="entry name" value="YVTN repeat-like/Quinoprotein amine dehydrogenase"/>
    <property type="match status" value="2"/>
</dbReference>
<proteinExistence type="predicted"/>
<reference evidence="6" key="1">
    <citation type="journal article" date="2019" name="Int. J. Syst. Evol. Microbiol.">
        <title>The Global Catalogue of Microorganisms (GCM) 10K type strain sequencing project: providing services to taxonomists for standard genome sequencing and annotation.</title>
        <authorList>
            <consortium name="The Broad Institute Genomics Platform"/>
            <consortium name="The Broad Institute Genome Sequencing Center for Infectious Disease"/>
            <person name="Wu L."/>
            <person name="Ma J."/>
        </authorList>
    </citation>
    <scope>NUCLEOTIDE SEQUENCE [LARGE SCALE GENOMIC DNA]</scope>
    <source>
        <strain evidence="6">CCUG 58938</strain>
    </source>
</reference>
<gene>
    <name evidence="5" type="ORF">ACFQ21_04795</name>
</gene>
<dbReference type="PANTHER" id="PTHR43547">
    <property type="entry name" value="TWO-COMPONENT HISTIDINE KINASE"/>
    <property type="match status" value="1"/>
</dbReference>
<dbReference type="SUPFAM" id="SSF50998">
    <property type="entry name" value="Quinoprotein alcohol dehydrogenase-like"/>
    <property type="match status" value="1"/>
</dbReference>
<dbReference type="Pfam" id="PF07495">
    <property type="entry name" value="Y_Y_Y"/>
    <property type="match status" value="1"/>
</dbReference>
<sequence length="918" mass="105129">MKLHIALFLLVFFHSACLAQEGDYFLTHHKYDDDRYDPVNFDVAQDSNGLIYIANKGGILRYDGHNWDLVSCNGSVYDVHITPQNRVYVAGKTGFGYLQNVTGLSNASYIPIFSKAPVEGIIRIEQRADSILFLSNKTLYIYQESKNTTSQVQAPENNDFTNIFILSGKVLLQTQNKNIYTLQNGRLKEAVTACPRNAWILFAADHPSNKSISLIGTDRNELYWIRQGKASRIYPKDDGYIEQSELTACSWVSNNLIAIGTLRGGVVFLNATTGMIDKIVNYHTGLPDNEVYALGSDRDKGVWVAHEYGFTRIAPELPFRCFSNFPGIEGNLLAVMPFENTVYAGTSTGMYYLEETKNFQTTLQRVEVKGSPRQNRKERTENKLSVKTEAQPVKTITEEANTKTKRKAFSFLKSKKKKAREEEVKEEESRPEVEEKTVEPAKRKSTFIQRIFSRKPKTIFERHRQLKSVRYIYKAVAGFTGKSSSIRHLKNSLLSGGTGGLFEIKEKKAVRIDDDNTLVFSYDATLNEIFSFTGDHILKVFSQEKDKWSMSSSIKIEDDIVHINRTSQQDIWLAGRNAIYLLQRNIAGQLQVVRTLGISNPFNDDVYSFVHNDKTYFITSHDCFYYDASRKVLLHDREFKKQFGKAERVIMSNESIWIFNGTRWICLTDKDTQHRALNVLGFFKQVKSLYAQQGGECWVTTSTNELYKVSSAGYNESSMMHKVLLREVRSKEGQPLPLEDLHVEQDNSSLAFEFVHPDYLGLIGVQYQYKLNGLSDEWTAWTPNSSLSYQLLPAGSYNLHVRIRDTLGKVSEEQVIHFNVVPPYWKTSWFYLLEIIFFGSLLWATFRLNRKESRYEFITRILTLLTLVLIIELIQNLVESYWATNTSPVINFFVQAAIALLVYPVEKILRQFLSGKPS</sequence>
<dbReference type="RefSeq" id="WP_377575582.1">
    <property type="nucleotide sequence ID" value="NZ_JBHTKA010000001.1"/>
</dbReference>
<dbReference type="InterPro" id="IPR011047">
    <property type="entry name" value="Quinoprotein_ADH-like_sf"/>
</dbReference>
<evidence type="ECO:0000313" key="6">
    <source>
        <dbReference type="Proteomes" id="UP001597112"/>
    </source>
</evidence>
<feature type="chain" id="PRO_5046793505" evidence="3">
    <location>
        <begin position="20"/>
        <end position="918"/>
    </location>
</feature>
<organism evidence="5 6">
    <name type="scientific">Ohtaekwangia kribbensis</name>
    <dbReference type="NCBI Taxonomy" id="688913"/>
    <lineage>
        <taxon>Bacteria</taxon>
        <taxon>Pseudomonadati</taxon>
        <taxon>Bacteroidota</taxon>
        <taxon>Cytophagia</taxon>
        <taxon>Cytophagales</taxon>
        <taxon>Fulvivirgaceae</taxon>
        <taxon>Ohtaekwangia</taxon>
    </lineage>
</organism>
<dbReference type="InterPro" id="IPR015943">
    <property type="entry name" value="WD40/YVTN_repeat-like_dom_sf"/>
</dbReference>
<dbReference type="Gene3D" id="2.60.40.10">
    <property type="entry name" value="Immunoglobulins"/>
    <property type="match status" value="1"/>
</dbReference>
<accession>A0ABW3JXQ2</accession>
<keyword evidence="1" id="KW-0597">Phosphoprotein</keyword>
<dbReference type="Proteomes" id="UP001597112">
    <property type="component" value="Unassembled WGS sequence"/>
</dbReference>
<dbReference type="EMBL" id="JBHTKA010000001">
    <property type="protein sequence ID" value="MFD0998609.1"/>
    <property type="molecule type" value="Genomic_DNA"/>
</dbReference>
<evidence type="ECO:0000259" key="4">
    <source>
        <dbReference type="Pfam" id="PF07495"/>
    </source>
</evidence>
<evidence type="ECO:0000256" key="2">
    <source>
        <dbReference type="SAM" id="Phobius"/>
    </source>
</evidence>
<keyword evidence="6" id="KW-1185">Reference proteome</keyword>
<dbReference type="InterPro" id="IPR013783">
    <property type="entry name" value="Ig-like_fold"/>
</dbReference>
<name>A0ABW3JXQ2_9BACT</name>
<dbReference type="PANTHER" id="PTHR43547:SF2">
    <property type="entry name" value="HYBRID SIGNAL TRANSDUCTION HISTIDINE KINASE C"/>
    <property type="match status" value="1"/>
</dbReference>
<protein>
    <submittedName>
        <fullName evidence="5">Triple tyrosine motif-containing protein</fullName>
    </submittedName>
</protein>
<evidence type="ECO:0000256" key="1">
    <source>
        <dbReference type="ARBA" id="ARBA00022553"/>
    </source>
</evidence>
<dbReference type="InterPro" id="IPR011123">
    <property type="entry name" value="Y_Y_Y"/>
</dbReference>
<feature type="domain" description="Two component regulator three Y" evidence="4">
    <location>
        <begin position="765"/>
        <end position="820"/>
    </location>
</feature>
<keyword evidence="2" id="KW-0472">Membrane</keyword>
<keyword evidence="3" id="KW-0732">Signal</keyword>
<evidence type="ECO:0000313" key="5">
    <source>
        <dbReference type="EMBL" id="MFD0998609.1"/>
    </source>
</evidence>
<feature type="signal peptide" evidence="3">
    <location>
        <begin position="1"/>
        <end position="19"/>
    </location>
</feature>
<evidence type="ECO:0000256" key="3">
    <source>
        <dbReference type="SAM" id="SignalP"/>
    </source>
</evidence>
<keyword evidence="2" id="KW-1133">Transmembrane helix</keyword>
<feature type="transmembrane region" description="Helical" evidence="2">
    <location>
        <begin position="858"/>
        <end position="878"/>
    </location>
</feature>